<keyword evidence="6" id="KW-0326">Glycosidase</keyword>
<dbReference type="GO" id="GO:0005764">
    <property type="term" value="C:lysosome"/>
    <property type="evidence" value="ECO:0007669"/>
    <property type="project" value="TreeGrafter"/>
</dbReference>
<dbReference type="GO" id="GO:0006004">
    <property type="term" value="P:fucose metabolic process"/>
    <property type="evidence" value="ECO:0007669"/>
    <property type="project" value="InterPro"/>
</dbReference>
<evidence type="ECO:0000256" key="7">
    <source>
        <dbReference type="SAM" id="SignalP"/>
    </source>
</evidence>
<dbReference type="Gene3D" id="3.20.20.80">
    <property type="entry name" value="Glycosidases"/>
    <property type="match status" value="1"/>
</dbReference>
<evidence type="ECO:0000256" key="2">
    <source>
        <dbReference type="ARBA" id="ARBA00007951"/>
    </source>
</evidence>
<dbReference type="PIRSF" id="PIRSF001092">
    <property type="entry name" value="Alpha-L-fucosidase"/>
    <property type="match status" value="1"/>
</dbReference>
<dbReference type="PANTHER" id="PTHR10030">
    <property type="entry name" value="ALPHA-L-FUCOSIDASE"/>
    <property type="match status" value="1"/>
</dbReference>
<evidence type="ECO:0000259" key="8">
    <source>
        <dbReference type="Pfam" id="PF01120"/>
    </source>
</evidence>
<sequence>MKRRNLIKGLATTIPAWWLSKSSAAAILNSTKLNGEQIADGPFEPTWNSLKQYKVPAWFQDAKFGIWAHWGAQCQPEHGDWYARGMYEEGSDHYKYHVEKYGHPSKFGFKDVINEWKAENWNPDALVELYKNAGAKYFVAMANHHDNFDNFKSSYQSWNATKYGPKKDLIEGWAKAAKKHGLPFGVSVHASHAWMWYEPSQRSDKTGTFAGIPYDGKLTKTDGKNKWWDGLDPQELYAQNHPLSPDGIDFGTMWNWGGGTNVPSKAYCEKFFNRTVDLINKYQPDIVYFDDTALPLWPISDAGLRIAAYLYNESIKRNGKLQAVLNGKVLDEEQRKCMVWDIERGASNSIEPFEWQTDTCIGGWHYDRRIYNNKSYKTAATVIQTLMDVISKNGNLLLNIPVRGDGSIDELEMAIVKEIGEWMKINNEAVYATRPWKIFGEGPAIQTAAPLNAQGFNEGKGKPLGAEDFRFTTKGNKLYATFFEWPESGKVFIKSLASEKISNVQLLGNNDNIQWQQTADGLAVNLPQKQPCDNAYVLKII</sequence>
<dbReference type="InterPro" id="IPR000933">
    <property type="entry name" value="Glyco_hydro_29"/>
</dbReference>
<dbReference type="GO" id="GO:0004560">
    <property type="term" value="F:alpha-L-fucosidase activity"/>
    <property type="evidence" value="ECO:0007669"/>
    <property type="project" value="InterPro"/>
</dbReference>
<dbReference type="Proteomes" id="UP000321533">
    <property type="component" value="Chromosome"/>
</dbReference>
<dbReference type="InterPro" id="IPR057739">
    <property type="entry name" value="Glyco_hydro_29_N"/>
</dbReference>
<comment type="similarity">
    <text evidence="2">Belongs to the glycosyl hydrolase 29 family.</text>
</comment>
<dbReference type="InterPro" id="IPR017853">
    <property type="entry name" value="GH"/>
</dbReference>
<dbReference type="Gene3D" id="2.60.40.1180">
    <property type="entry name" value="Golgi alpha-mannosidase II"/>
    <property type="match status" value="1"/>
</dbReference>
<dbReference type="EC" id="3.2.1.51" evidence="3"/>
<evidence type="ECO:0000256" key="6">
    <source>
        <dbReference type="ARBA" id="ARBA00023295"/>
    </source>
</evidence>
<dbReference type="GO" id="GO:0016139">
    <property type="term" value="P:glycoside catabolic process"/>
    <property type="evidence" value="ECO:0007669"/>
    <property type="project" value="TreeGrafter"/>
</dbReference>
<accession>A0A5B8VCK8</accession>
<dbReference type="Pfam" id="PF01120">
    <property type="entry name" value="Alpha_L_fucos"/>
    <property type="match status" value="1"/>
</dbReference>
<evidence type="ECO:0000256" key="4">
    <source>
        <dbReference type="ARBA" id="ARBA00022729"/>
    </source>
</evidence>
<keyword evidence="11" id="KW-1185">Reference proteome</keyword>
<organism evidence="10 11">
    <name type="scientific">Panacibacter ginsenosidivorans</name>
    <dbReference type="NCBI Taxonomy" id="1813871"/>
    <lineage>
        <taxon>Bacteria</taxon>
        <taxon>Pseudomonadati</taxon>
        <taxon>Bacteroidota</taxon>
        <taxon>Chitinophagia</taxon>
        <taxon>Chitinophagales</taxon>
        <taxon>Chitinophagaceae</taxon>
        <taxon>Panacibacter</taxon>
    </lineage>
</organism>
<dbReference type="RefSeq" id="WP_147192028.1">
    <property type="nucleotide sequence ID" value="NZ_CP042435.1"/>
</dbReference>
<dbReference type="EMBL" id="CP042435">
    <property type="protein sequence ID" value="QEC69210.1"/>
    <property type="molecule type" value="Genomic_DNA"/>
</dbReference>
<dbReference type="KEGG" id="pgin:FRZ67_18525"/>
<feature type="domain" description="Glycoside hydrolase family 29 N-terminal" evidence="8">
    <location>
        <begin position="36"/>
        <end position="428"/>
    </location>
</feature>
<gene>
    <name evidence="10" type="ORF">FRZ67_18525</name>
</gene>
<name>A0A5B8VCK8_9BACT</name>
<reference evidence="10 11" key="1">
    <citation type="journal article" date="2016" name="Int. J. Syst. Evol. Microbiol.">
        <title>Panacibacter ginsenosidivorans gen. nov., sp. nov., with ginsenoside converting activity isolated from soil of a ginseng field.</title>
        <authorList>
            <person name="Siddiqi M.Z."/>
            <person name="Muhammad Shafi S."/>
            <person name="Choi K.D."/>
            <person name="Im W.T."/>
        </authorList>
    </citation>
    <scope>NUCLEOTIDE SEQUENCE [LARGE SCALE GENOMIC DNA]</scope>
    <source>
        <strain evidence="10 11">Gsoil1550</strain>
    </source>
</reference>
<dbReference type="PANTHER" id="PTHR10030:SF37">
    <property type="entry name" value="ALPHA-L-FUCOSIDASE-RELATED"/>
    <property type="match status" value="1"/>
</dbReference>
<dbReference type="InterPro" id="IPR016286">
    <property type="entry name" value="FUC_metazoa-typ"/>
</dbReference>
<evidence type="ECO:0000256" key="3">
    <source>
        <dbReference type="ARBA" id="ARBA00012662"/>
    </source>
</evidence>
<feature type="chain" id="PRO_5022781808" description="alpha-L-fucosidase" evidence="7">
    <location>
        <begin position="26"/>
        <end position="541"/>
    </location>
</feature>
<evidence type="ECO:0000259" key="9">
    <source>
        <dbReference type="Pfam" id="PF16757"/>
    </source>
</evidence>
<protein>
    <recommendedName>
        <fullName evidence="3">alpha-L-fucosidase</fullName>
        <ecNumber evidence="3">3.2.1.51</ecNumber>
    </recommendedName>
</protein>
<comment type="function">
    <text evidence="1">Alpha-L-fucosidase is responsible for hydrolyzing the alpha-1,6-linked fucose joined to the reducing-end N-acetylglucosamine of the carbohydrate moieties of glycoproteins.</text>
</comment>
<evidence type="ECO:0000256" key="5">
    <source>
        <dbReference type="ARBA" id="ARBA00022801"/>
    </source>
</evidence>
<dbReference type="InterPro" id="IPR031919">
    <property type="entry name" value="Fucosidase_C"/>
</dbReference>
<dbReference type="OrthoDB" id="107551at2"/>
<evidence type="ECO:0000256" key="1">
    <source>
        <dbReference type="ARBA" id="ARBA00004071"/>
    </source>
</evidence>
<dbReference type="SUPFAM" id="SSF51445">
    <property type="entry name" value="(Trans)glycosidases"/>
    <property type="match status" value="1"/>
</dbReference>
<dbReference type="AlphaFoldDB" id="A0A5B8VCK8"/>
<dbReference type="InterPro" id="IPR013780">
    <property type="entry name" value="Glyco_hydro_b"/>
</dbReference>
<keyword evidence="5" id="KW-0378">Hydrolase</keyword>
<evidence type="ECO:0000313" key="11">
    <source>
        <dbReference type="Proteomes" id="UP000321533"/>
    </source>
</evidence>
<feature type="domain" description="Alpha-L-fucosidase C-terminal" evidence="9">
    <location>
        <begin position="467"/>
        <end position="540"/>
    </location>
</feature>
<dbReference type="SMART" id="SM00812">
    <property type="entry name" value="Alpha_L_fucos"/>
    <property type="match status" value="1"/>
</dbReference>
<dbReference type="Pfam" id="PF16757">
    <property type="entry name" value="Fucosidase_C"/>
    <property type="match status" value="1"/>
</dbReference>
<feature type="signal peptide" evidence="7">
    <location>
        <begin position="1"/>
        <end position="25"/>
    </location>
</feature>
<keyword evidence="4 7" id="KW-0732">Signal</keyword>
<evidence type="ECO:0000313" key="10">
    <source>
        <dbReference type="EMBL" id="QEC69210.1"/>
    </source>
</evidence>
<proteinExistence type="inferred from homology"/>